<organism evidence="2 3">
    <name type="scientific">Rhodoblastus acidophilus</name>
    <name type="common">Rhodopseudomonas acidophila</name>
    <dbReference type="NCBI Taxonomy" id="1074"/>
    <lineage>
        <taxon>Bacteria</taxon>
        <taxon>Pseudomonadati</taxon>
        <taxon>Pseudomonadota</taxon>
        <taxon>Alphaproteobacteria</taxon>
        <taxon>Hyphomicrobiales</taxon>
        <taxon>Rhodoblastaceae</taxon>
        <taxon>Rhodoblastus</taxon>
    </lineage>
</organism>
<evidence type="ECO:0000313" key="3">
    <source>
        <dbReference type="Proteomes" id="UP000439113"/>
    </source>
</evidence>
<dbReference type="AlphaFoldDB" id="A0A6N8DM98"/>
<sequence>MNKTDSLQSNEPQTKLTKPRSEAPSTSAAPKETKQLIAVAAMALGLAGWLVSSAQAFNLWPSEANFAAACERNQLKHAYSNYCVDDRRIVHRLAPDGTTSRPGFDWNVNNAAVVRAEAAVRYARRSQAVEH</sequence>
<reference evidence="2 3" key="1">
    <citation type="submission" date="2019-11" db="EMBL/GenBank/DDBJ databases">
        <title>Whole-genome sequence of a Rhodoblastus acidophilus DSM 142.</title>
        <authorList>
            <person name="Kyndt J.A."/>
            <person name="Meyer T.E."/>
        </authorList>
    </citation>
    <scope>NUCLEOTIDE SEQUENCE [LARGE SCALE GENOMIC DNA]</scope>
    <source>
        <strain evidence="2 3">DSM 142</strain>
    </source>
</reference>
<accession>A0A6N8DM98</accession>
<comment type="caution">
    <text evidence="2">The sequence shown here is derived from an EMBL/GenBank/DDBJ whole genome shotgun (WGS) entry which is preliminary data.</text>
</comment>
<protein>
    <submittedName>
        <fullName evidence="2">Uncharacterized protein</fullName>
    </submittedName>
</protein>
<gene>
    <name evidence="2" type="ORF">GJ654_11070</name>
</gene>
<dbReference type="EMBL" id="WNKS01000008">
    <property type="protein sequence ID" value="MTV31537.1"/>
    <property type="molecule type" value="Genomic_DNA"/>
</dbReference>
<evidence type="ECO:0000313" key="2">
    <source>
        <dbReference type="EMBL" id="MTV31537.1"/>
    </source>
</evidence>
<feature type="compositionally biased region" description="Polar residues" evidence="1">
    <location>
        <begin position="1"/>
        <end position="16"/>
    </location>
</feature>
<dbReference type="Proteomes" id="UP000439113">
    <property type="component" value="Unassembled WGS sequence"/>
</dbReference>
<proteinExistence type="predicted"/>
<evidence type="ECO:0000256" key="1">
    <source>
        <dbReference type="SAM" id="MobiDB-lite"/>
    </source>
</evidence>
<name>A0A6N8DM98_RHOAC</name>
<dbReference type="OrthoDB" id="8473533at2"/>
<dbReference type="RefSeq" id="WP_155446217.1">
    <property type="nucleotide sequence ID" value="NZ_JAOQNR010000009.1"/>
</dbReference>
<feature type="region of interest" description="Disordered" evidence="1">
    <location>
        <begin position="1"/>
        <end position="31"/>
    </location>
</feature>